<keyword evidence="3" id="KW-1185">Reference proteome</keyword>
<evidence type="ECO:0000256" key="1">
    <source>
        <dbReference type="SAM" id="MobiDB-lite"/>
    </source>
</evidence>
<organism evidence="2 3">
    <name type="scientific">Larkinella humicola</name>
    <dbReference type="NCBI Taxonomy" id="2607654"/>
    <lineage>
        <taxon>Bacteria</taxon>
        <taxon>Pseudomonadati</taxon>
        <taxon>Bacteroidota</taxon>
        <taxon>Cytophagia</taxon>
        <taxon>Cytophagales</taxon>
        <taxon>Spirosomataceae</taxon>
        <taxon>Larkinella</taxon>
    </lineage>
</organism>
<dbReference type="RefSeq" id="WP_150881563.1">
    <property type="nucleotide sequence ID" value="NZ_VTWS01000013.1"/>
</dbReference>
<feature type="compositionally biased region" description="Basic and acidic residues" evidence="1">
    <location>
        <begin position="222"/>
        <end position="235"/>
    </location>
</feature>
<dbReference type="AlphaFoldDB" id="A0A5N1J511"/>
<evidence type="ECO:0000313" key="3">
    <source>
        <dbReference type="Proteomes" id="UP000326344"/>
    </source>
</evidence>
<sequence length="235" mass="26833">MDKNDILLRLFKAIQENSDNEHLDFALPGYAARQLISYQAIREDLMQCLASIKELMEKDHNQVVRTALWYSTISLYGKCFTDASTSKSSKLEVKDCFTVGQGLHGVHEQLMDLRHNLVAHRGETIQEIGIAYLRLRLHDSARGAHVRQGKFKIPKDLNVIVELLEHLIAVCEMKFEKATEKAWDHMMKTYTPTQMALLKIGGPNINQAITEKFNPENPEPPAKIERPEFSGEKFV</sequence>
<comment type="caution">
    <text evidence="2">The sequence shown here is derived from an EMBL/GenBank/DDBJ whole genome shotgun (WGS) entry which is preliminary data.</text>
</comment>
<feature type="region of interest" description="Disordered" evidence="1">
    <location>
        <begin position="212"/>
        <end position="235"/>
    </location>
</feature>
<evidence type="ECO:0000313" key="2">
    <source>
        <dbReference type="EMBL" id="KAA9341155.1"/>
    </source>
</evidence>
<accession>A0A5N1J511</accession>
<dbReference type="Proteomes" id="UP000326344">
    <property type="component" value="Unassembled WGS sequence"/>
</dbReference>
<gene>
    <name evidence="2" type="ORF">F0P93_30435</name>
</gene>
<proteinExistence type="predicted"/>
<dbReference type="EMBL" id="VTWS01000013">
    <property type="protein sequence ID" value="KAA9341155.1"/>
    <property type="molecule type" value="Genomic_DNA"/>
</dbReference>
<protein>
    <submittedName>
        <fullName evidence="2">Uncharacterized protein</fullName>
    </submittedName>
</protein>
<reference evidence="2 3" key="1">
    <citation type="submission" date="2019-09" db="EMBL/GenBank/DDBJ databases">
        <title>Genome Sequence of Larkinella sp MA1.</title>
        <authorList>
            <person name="Srinivasan S."/>
        </authorList>
    </citation>
    <scope>NUCLEOTIDE SEQUENCE [LARGE SCALE GENOMIC DNA]</scope>
    <source>
        <strain evidence="2 3">MA1</strain>
    </source>
</reference>
<name>A0A5N1J511_9BACT</name>